<feature type="non-terminal residue" evidence="2">
    <location>
        <position position="1"/>
    </location>
</feature>
<reference evidence="2" key="1">
    <citation type="submission" date="2011-04" db="EMBL/GenBank/DDBJ databases">
        <title>Taxonomic and functional metagenomic profiling of the microbial community in the anoxic sediment of a brackish shallow lake (Laguna de Carrizo Central Spain).</title>
        <authorList>
            <consortium name="CONSOLIDER consortium CSD2007-00005"/>
            <person name="Guazzaroni M.-E."/>
            <person name="Richter M."/>
            <person name="Garcia-Salamanca A."/>
            <person name="Yarza P."/>
            <person name="Ferrer M."/>
        </authorList>
    </citation>
    <scope>NUCLEOTIDE SEQUENCE</scope>
</reference>
<evidence type="ECO:0000313" key="2">
    <source>
        <dbReference type="EMBL" id="AEI30447.1"/>
    </source>
</evidence>
<organism evidence="2">
    <name type="scientific">uncultured microorganism</name>
    <dbReference type="NCBI Taxonomy" id="358574"/>
    <lineage>
        <taxon>unclassified sequences</taxon>
        <taxon>environmental samples</taxon>
    </lineage>
</organism>
<gene>
    <name evidence="2" type="ORF">LDC_03728</name>
</gene>
<proteinExistence type="predicted"/>
<dbReference type="SUPFAM" id="SSF109604">
    <property type="entry name" value="HD-domain/PDEase-like"/>
    <property type="match status" value="1"/>
</dbReference>
<dbReference type="PROSITE" id="PS51833">
    <property type="entry name" value="HDOD"/>
    <property type="match status" value="1"/>
</dbReference>
<dbReference type="CDD" id="cd00077">
    <property type="entry name" value="HDc"/>
    <property type="match status" value="1"/>
</dbReference>
<dbReference type="InterPro" id="IPR006675">
    <property type="entry name" value="HDIG_dom"/>
</dbReference>
<dbReference type="InterPro" id="IPR003607">
    <property type="entry name" value="HD/PDEase_dom"/>
</dbReference>
<protein>
    <submittedName>
        <fullName evidence="2">Signal transduction protein</fullName>
    </submittedName>
</protein>
<dbReference type="SMART" id="SM00471">
    <property type="entry name" value="HDc"/>
    <property type="match status" value="1"/>
</dbReference>
<accession>F8UHE0</accession>
<dbReference type="Gene3D" id="1.10.3210.10">
    <property type="entry name" value="Hypothetical protein af1432"/>
    <property type="match status" value="1"/>
</dbReference>
<name>F8UHE0_9ZZZZ</name>
<dbReference type="Pfam" id="PF08668">
    <property type="entry name" value="HDOD"/>
    <property type="match status" value="1"/>
</dbReference>
<dbReference type="NCBIfam" id="TIGR00277">
    <property type="entry name" value="HDIG"/>
    <property type="match status" value="1"/>
</dbReference>
<dbReference type="PANTHER" id="PTHR33525">
    <property type="match status" value="1"/>
</dbReference>
<dbReference type="PANTHER" id="PTHR33525:SF3">
    <property type="entry name" value="RIBONUCLEASE Y"/>
    <property type="match status" value="1"/>
</dbReference>
<dbReference type="InterPro" id="IPR013976">
    <property type="entry name" value="HDOD"/>
</dbReference>
<sequence>PTLPTVVNHLIDAVNDPDASVDGLATLLQSDQMLSVRLLKVANSVFYGLSGTVSTVRRAVVVLGFKTIRSLALAIWTRSFRDRVRSDWERQAQETMFVHSLTTAVAASLVAPRLGFAASQEDCFLAGLLHDIGRVALISETGDWYREAILEQAFEQCNPIEVERVALGFDHAALGARLLESFRLPALQIDSAARHHRPVNNLAAEPVRACVVLANNLVKGLDLSLYHGPAVPPREHLLDRAGLDAVEDQKDLAGQCVRGAQQLLAELI</sequence>
<feature type="domain" description="HDOD" evidence="1">
    <location>
        <begin position="1"/>
        <end position="198"/>
    </location>
</feature>
<dbReference type="AlphaFoldDB" id="F8UHE0"/>
<dbReference type="EMBL" id="JF805140">
    <property type="protein sequence ID" value="AEI30447.1"/>
    <property type="molecule type" value="Genomic_DNA"/>
</dbReference>
<evidence type="ECO:0000259" key="1">
    <source>
        <dbReference type="PROSITE" id="PS51833"/>
    </source>
</evidence>
<dbReference type="InterPro" id="IPR052340">
    <property type="entry name" value="RNase_Y/CdgJ"/>
</dbReference>